<evidence type="ECO:0000256" key="4">
    <source>
        <dbReference type="ARBA" id="ARBA00022505"/>
    </source>
</evidence>
<keyword evidence="6" id="KW-0479">Metal-binding</keyword>
<dbReference type="SUPFAM" id="SSF56003">
    <property type="entry name" value="Molybdenum cofactor-binding domain"/>
    <property type="match status" value="1"/>
</dbReference>
<comment type="cofactor">
    <cofactor evidence="2">
        <name>FAD</name>
        <dbReference type="ChEBI" id="CHEBI:57692"/>
    </cofactor>
</comment>
<comment type="caution">
    <text evidence="12">The sequence shown here is derived from an EMBL/GenBank/DDBJ whole genome shotgun (WGS) entry which is preliminary data.</text>
</comment>
<keyword evidence="7" id="KW-0560">Oxidoreductase</keyword>
<dbReference type="GO" id="GO:0016491">
    <property type="term" value="F:oxidoreductase activity"/>
    <property type="evidence" value="ECO:0007669"/>
    <property type="project" value="UniProtKB-KW"/>
</dbReference>
<evidence type="ECO:0000256" key="5">
    <source>
        <dbReference type="ARBA" id="ARBA00022714"/>
    </source>
</evidence>
<comment type="cofactor">
    <cofactor evidence="10">
        <name>[2Fe-2S] cluster</name>
        <dbReference type="ChEBI" id="CHEBI:190135"/>
    </cofactor>
</comment>
<keyword evidence="9" id="KW-0411">Iron-sulfur</keyword>
<organism evidence="12 13">
    <name type="scientific">Iodidimonas gelatinilytica</name>
    <dbReference type="NCBI Taxonomy" id="1236966"/>
    <lineage>
        <taxon>Bacteria</taxon>
        <taxon>Pseudomonadati</taxon>
        <taxon>Pseudomonadota</taxon>
        <taxon>Alphaproteobacteria</taxon>
        <taxon>Iodidimonadales</taxon>
        <taxon>Iodidimonadaceae</taxon>
        <taxon>Iodidimonas</taxon>
    </lineage>
</organism>
<dbReference type="Gene3D" id="3.30.365.10">
    <property type="entry name" value="Aldehyde oxidase/xanthine dehydrogenase, molybdopterin binding domain"/>
    <property type="match status" value="3"/>
</dbReference>
<dbReference type="PANTHER" id="PTHR11908">
    <property type="entry name" value="XANTHINE DEHYDROGENASE"/>
    <property type="match status" value="1"/>
</dbReference>
<feature type="domain" description="Aldehyde oxidase/xanthine dehydrogenase second molybdopterin binding" evidence="11">
    <location>
        <begin position="54"/>
        <end position="338"/>
    </location>
</feature>
<comment type="cofactor">
    <cofactor evidence="1">
        <name>Mo-molybdopterin</name>
        <dbReference type="ChEBI" id="CHEBI:71302"/>
    </cofactor>
</comment>
<protein>
    <recommendedName>
        <fullName evidence="11">Aldehyde oxidase/xanthine dehydrogenase second molybdopterin binding domain-containing protein</fullName>
    </recommendedName>
</protein>
<accession>A0A5A7MU83</accession>
<evidence type="ECO:0000256" key="6">
    <source>
        <dbReference type="ARBA" id="ARBA00022723"/>
    </source>
</evidence>
<evidence type="ECO:0000256" key="2">
    <source>
        <dbReference type="ARBA" id="ARBA00001974"/>
    </source>
</evidence>
<evidence type="ECO:0000256" key="1">
    <source>
        <dbReference type="ARBA" id="ARBA00001924"/>
    </source>
</evidence>
<evidence type="ECO:0000256" key="7">
    <source>
        <dbReference type="ARBA" id="ARBA00023002"/>
    </source>
</evidence>
<evidence type="ECO:0000313" key="12">
    <source>
        <dbReference type="EMBL" id="GEQ98409.1"/>
    </source>
</evidence>
<evidence type="ECO:0000256" key="9">
    <source>
        <dbReference type="ARBA" id="ARBA00023014"/>
    </source>
</evidence>
<dbReference type="Pfam" id="PF20256">
    <property type="entry name" value="MoCoBD_2"/>
    <property type="match status" value="1"/>
</dbReference>
<dbReference type="GO" id="GO:0005506">
    <property type="term" value="F:iron ion binding"/>
    <property type="evidence" value="ECO:0007669"/>
    <property type="project" value="InterPro"/>
</dbReference>
<evidence type="ECO:0000313" key="13">
    <source>
        <dbReference type="Proteomes" id="UP000322084"/>
    </source>
</evidence>
<evidence type="ECO:0000259" key="11">
    <source>
        <dbReference type="Pfam" id="PF20256"/>
    </source>
</evidence>
<evidence type="ECO:0000256" key="10">
    <source>
        <dbReference type="ARBA" id="ARBA00034078"/>
    </source>
</evidence>
<dbReference type="InterPro" id="IPR016208">
    <property type="entry name" value="Ald_Oxase/xanthine_DH-like"/>
</dbReference>
<dbReference type="InterPro" id="IPR046867">
    <property type="entry name" value="AldOxase/xan_DH_MoCoBD2"/>
</dbReference>
<comment type="similarity">
    <text evidence="3">Belongs to the xanthine dehydrogenase family.</text>
</comment>
<dbReference type="FunFam" id="3.30.365.10:FF:000002">
    <property type="entry name" value="Xanthine dehydrogenase oxidase"/>
    <property type="match status" value="1"/>
</dbReference>
<sequence length="417" mass="45008">MIGIERVMDAIALHLGLDALQVRKANLYGGSGRDVTPYHQQVTDNVIPEIIGALEKETNYAKRRAAVKAFNAAHRWQKKGLALTPVKFGISFTTKHLNQAGALVHVYSDGSVHLNHGGTEMGQGLMVKVAQVVAEEFQIDVDRVKVTATHTGKVPNTSATAASSGSDLNGMAAQAAARTIKERLLDFVAESRGLPKDQIRFQSNKVFIGNDFVTFDDLVHEAYLARISLSSTGFYKTPDIHYDRDSHTGRPFYYFAYGAALSEVVIDVLTGESRVLAVDILHDVGRSLNPAVDLGQIEGGFIQGMGWLTTEELVSDAEGRLRTHAPSTYKIPVASDRPDAFRITLFSNANREATIHRSKAVGEPPFMLAVSVHSALLDAVASLGDGTQLPPLDAPATPEAILRAVEAVTAQNERGDG</sequence>
<evidence type="ECO:0000256" key="3">
    <source>
        <dbReference type="ARBA" id="ARBA00006849"/>
    </source>
</evidence>
<keyword evidence="8" id="KW-0408">Iron</keyword>
<dbReference type="AlphaFoldDB" id="A0A5A7MU83"/>
<dbReference type="PANTHER" id="PTHR11908:SF132">
    <property type="entry name" value="ALDEHYDE OXIDASE 1-RELATED"/>
    <property type="match status" value="1"/>
</dbReference>
<dbReference type="Proteomes" id="UP000322084">
    <property type="component" value="Unassembled WGS sequence"/>
</dbReference>
<dbReference type="EMBL" id="BKCL01000006">
    <property type="protein sequence ID" value="GEQ98409.1"/>
    <property type="molecule type" value="Genomic_DNA"/>
</dbReference>
<evidence type="ECO:0000256" key="8">
    <source>
        <dbReference type="ARBA" id="ARBA00023004"/>
    </source>
</evidence>
<dbReference type="GO" id="GO:0051537">
    <property type="term" value="F:2 iron, 2 sulfur cluster binding"/>
    <property type="evidence" value="ECO:0007669"/>
    <property type="project" value="UniProtKB-KW"/>
</dbReference>
<dbReference type="InterPro" id="IPR037165">
    <property type="entry name" value="AldOxase/xan_DH_Mopterin-bd_sf"/>
</dbReference>
<keyword evidence="4" id="KW-0500">Molybdenum</keyword>
<name>A0A5A7MU83_9PROT</name>
<proteinExistence type="inferred from homology"/>
<keyword evidence="5" id="KW-0001">2Fe-2S</keyword>
<reference evidence="12 13" key="1">
    <citation type="submission" date="2019-09" db="EMBL/GenBank/DDBJ databases">
        <title>NBRP : Genome information of microbial organism related human and environment.</title>
        <authorList>
            <person name="Hattori M."/>
            <person name="Oshima K."/>
            <person name="Inaba H."/>
            <person name="Suda W."/>
            <person name="Sakamoto M."/>
            <person name="Iino T."/>
            <person name="Kitahara M."/>
            <person name="Oshida Y."/>
            <person name="Iida T."/>
            <person name="Kudo T."/>
            <person name="Itoh T."/>
            <person name="Ohkuma M."/>
        </authorList>
    </citation>
    <scope>NUCLEOTIDE SEQUENCE [LARGE SCALE GENOMIC DNA]</scope>
    <source>
        <strain evidence="12 13">Hi-2</strain>
    </source>
</reference>
<gene>
    <name evidence="12" type="ORF">JCM17844_20460</name>
</gene>